<dbReference type="PANTHER" id="PTHR11096:SF0">
    <property type="entry name" value="RNA 3'-TERMINAL PHOSPHATE CYCLASE"/>
    <property type="match status" value="1"/>
</dbReference>
<evidence type="ECO:0000256" key="3">
    <source>
        <dbReference type="ARBA" id="ARBA00022741"/>
    </source>
</evidence>
<feature type="binding site" evidence="5">
    <location>
        <begin position="282"/>
        <end position="286"/>
    </location>
    <ligand>
        <name>ATP</name>
        <dbReference type="ChEBI" id="CHEBI:30616"/>
    </ligand>
</feature>
<comment type="caution">
    <text evidence="9">The sequence shown here is derived from an EMBL/GenBank/DDBJ whole genome shotgun (WGS) entry which is preliminary data.</text>
</comment>
<evidence type="ECO:0000256" key="4">
    <source>
        <dbReference type="ARBA" id="ARBA00024481"/>
    </source>
</evidence>
<dbReference type="Proteomes" id="UP001198701">
    <property type="component" value="Unassembled WGS sequence"/>
</dbReference>
<dbReference type="EC" id="6.5.1.4" evidence="5 6"/>
<evidence type="ECO:0000259" key="8">
    <source>
        <dbReference type="Pfam" id="PF05189"/>
    </source>
</evidence>
<dbReference type="PANTHER" id="PTHR11096">
    <property type="entry name" value="RNA 3' TERMINAL PHOSPHATE CYCLASE"/>
    <property type="match status" value="1"/>
</dbReference>
<comment type="similarity">
    <text evidence="1 5">Belongs to the RNA 3'-terminal cyclase family. Type 1 subfamily.</text>
</comment>
<feature type="binding site" evidence="5">
    <location>
        <position position="100"/>
    </location>
    <ligand>
        <name>ATP</name>
        <dbReference type="ChEBI" id="CHEBI:30616"/>
    </ligand>
</feature>
<comment type="catalytic activity">
    <reaction evidence="4 5">
        <text>a 3'-end 3'-phospho-ribonucleotide-RNA + ATP = a 3'-end 2',3'-cyclophospho-ribonucleotide-RNA + AMP + diphosphate</text>
        <dbReference type="Rhea" id="RHEA:23976"/>
        <dbReference type="Rhea" id="RHEA-COMP:10463"/>
        <dbReference type="Rhea" id="RHEA-COMP:10464"/>
        <dbReference type="ChEBI" id="CHEBI:30616"/>
        <dbReference type="ChEBI" id="CHEBI:33019"/>
        <dbReference type="ChEBI" id="CHEBI:83062"/>
        <dbReference type="ChEBI" id="CHEBI:83064"/>
        <dbReference type="ChEBI" id="CHEBI:456215"/>
        <dbReference type="EC" id="6.5.1.4"/>
    </reaction>
</comment>
<organism evidence="9 10">
    <name type="scientific">Massilia agrisoli</name>
    <dbReference type="NCBI Taxonomy" id="2892444"/>
    <lineage>
        <taxon>Bacteria</taxon>
        <taxon>Pseudomonadati</taxon>
        <taxon>Pseudomonadota</taxon>
        <taxon>Betaproteobacteria</taxon>
        <taxon>Burkholderiales</taxon>
        <taxon>Oxalobacteraceae</taxon>
        <taxon>Telluria group</taxon>
        <taxon>Massilia</taxon>
    </lineage>
</organism>
<dbReference type="EMBL" id="JAJHPV010000009">
    <property type="protein sequence ID" value="MCC6070562.1"/>
    <property type="molecule type" value="Genomic_DNA"/>
</dbReference>
<proteinExistence type="inferred from homology"/>
<protein>
    <recommendedName>
        <fullName evidence="5 6">RNA 3'-terminal phosphate cyclase</fullName>
        <shortName evidence="5">RNA cyclase</shortName>
        <shortName evidence="5">RNA-3'-phosphate cyclase</shortName>
        <ecNumber evidence="5 6">6.5.1.4</ecNumber>
    </recommendedName>
</protein>
<keyword evidence="3 5" id="KW-0547">Nucleotide-binding</keyword>
<gene>
    <name evidence="5 9" type="primary">rtcA</name>
    <name evidence="9" type="ORF">LMJ30_06265</name>
</gene>
<dbReference type="HAMAP" id="MF_00200">
    <property type="entry name" value="RTC"/>
    <property type="match status" value="1"/>
</dbReference>
<dbReference type="NCBIfam" id="TIGR03399">
    <property type="entry name" value="RNA_3prim_cycl"/>
    <property type="match status" value="1"/>
</dbReference>
<dbReference type="InterPro" id="IPR037136">
    <property type="entry name" value="RNA3'_phos_cyclase_dom_sf"/>
</dbReference>
<evidence type="ECO:0000259" key="7">
    <source>
        <dbReference type="Pfam" id="PF01137"/>
    </source>
</evidence>
<evidence type="ECO:0000256" key="6">
    <source>
        <dbReference type="NCBIfam" id="TIGR03399"/>
    </source>
</evidence>
<evidence type="ECO:0000256" key="5">
    <source>
        <dbReference type="HAMAP-Rule" id="MF_00200"/>
    </source>
</evidence>
<sequence length="341" mass="35982">MIELDGSQGEGGGQILRTSLTLSMITGTPFRVTNIRANRAKPGLMRQHLVAVQAAAQVCGAEVSHAEVGSSALEFRPGRIKAGDYRFSIGTAGSSTLVLQTLIPALLYASEPSTVLVCGGTHNPMAPPVQFLQQAYGRVLELMGAKVHITLRRYGFYPAGGGEVSASTEPCTKLGQIALIERGALRSAYAEAIVAGLPGAIAERELQLVGERLGWTAGQLRLNELPRDQGPGNAVLITLDFEGVTEVFTAIGEKRVRAESVAGAVVAEVEDYLGSSAAVGEHLADQVMLPMALAGAGQFTMHRISQHAITNAEVISRFLPVQISFEQSADHAVCRLDAVSL</sequence>
<accession>A0ABS8IPM7</accession>
<dbReference type="InterPro" id="IPR023797">
    <property type="entry name" value="RNA3'_phos_cyclase_dom"/>
</dbReference>
<dbReference type="InterPro" id="IPR036553">
    <property type="entry name" value="RPTC_insert"/>
</dbReference>
<evidence type="ECO:0000256" key="1">
    <source>
        <dbReference type="ARBA" id="ARBA00009206"/>
    </source>
</evidence>
<dbReference type="Pfam" id="PF05189">
    <property type="entry name" value="RTC_insert"/>
    <property type="match status" value="1"/>
</dbReference>
<keyword evidence="5" id="KW-0067">ATP-binding</keyword>
<dbReference type="SUPFAM" id="SSF52913">
    <property type="entry name" value="RNA 3'-terminal phosphate cyclase, RPTC, insert domain"/>
    <property type="match status" value="1"/>
</dbReference>
<comment type="function">
    <text evidence="5">Catalyzes the conversion of 3'-phosphate to a 2',3'-cyclic phosphodiester at the end of RNA. The mechanism of action of the enzyme occurs in 3 steps: (A) adenylation of the enzyme by ATP; (B) transfer of adenylate to an RNA-N3'P to produce RNA-N3'PP5'A; (C) and attack of the adjacent 2'-hydroxyl on the 3'-phosphorus in the diester linkage to produce the cyclic end product. The biological role of this enzyme is unknown but it is likely to function in some aspects of cellular RNA processing.</text>
</comment>
<dbReference type="Gene3D" id="3.65.10.20">
    <property type="entry name" value="RNA 3'-terminal phosphate cyclase domain"/>
    <property type="match status" value="1"/>
</dbReference>
<keyword evidence="2 5" id="KW-0436">Ligase</keyword>
<dbReference type="InterPro" id="IPR013791">
    <property type="entry name" value="RNA3'-term_phos_cycl_insert"/>
</dbReference>
<dbReference type="Gene3D" id="3.30.360.20">
    <property type="entry name" value="RNA 3'-terminal phosphate cyclase, insert domain"/>
    <property type="match status" value="1"/>
</dbReference>
<dbReference type="PIRSF" id="PIRSF005378">
    <property type="entry name" value="RNA3'_term_phos_cycl_euk"/>
    <property type="match status" value="1"/>
</dbReference>
<dbReference type="Pfam" id="PF01137">
    <property type="entry name" value="RTC"/>
    <property type="match status" value="1"/>
</dbReference>
<comment type="subcellular location">
    <subcellularLocation>
        <location evidence="5">Cytoplasm</location>
    </subcellularLocation>
</comment>
<dbReference type="NCBIfam" id="NF003246">
    <property type="entry name" value="PRK04204.1-2"/>
    <property type="match status" value="1"/>
</dbReference>
<evidence type="ECO:0000313" key="9">
    <source>
        <dbReference type="EMBL" id="MCC6070562.1"/>
    </source>
</evidence>
<feature type="active site" description="Tele-AMP-histidine intermediate" evidence="5">
    <location>
        <position position="307"/>
    </location>
</feature>
<evidence type="ECO:0000256" key="2">
    <source>
        <dbReference type="ARBA" id="ARBA00022598"/>
    </source>
</evidence>
<dbReference type="InterPro" id="IPR013792">
    <property type="entry name" value="RNA3'P_cycl/enolpyr_Trfase_a/b"/>
</dbReference>
<reference evidence="9 10" key="1">
    <citation type="submission" date="2021-11" db="EMBL/GenBank/DDBJ databases">
        <authorList>
            <person name="Huq M.A."/>
        </authorList>
    </citation>
    <scope>NUCLEOTIDE SEQUENCE [LARGE SCALE GENOMIC DNA]</scope>
    <source>
        <strain evidence="9 10">MAHUQ-52</strain>
    </source>
</reference>
<evidence type="ECO:0000313" key="10">
    <source>
        <dbReference type="Proteomes" id="UP001198701"/>
    </source>
</evidence>
<feature type="domain" description="RNA 3'-terminal phosphate cyclase" evidence="7">
    <location>
        <begin position="9"/>
        <end position="324"/>
    </location>
</feature>
<dbReference type="SUPFAM" id="SSF55205">
    <property type="entry name" value="EPT/RTPC-like"/>
    <property type="match status" value="2"/>
</dbReference>
<feature type="domain" description="RNA 3'-terminal phosphate cyclase insert" evidence="8">
    <location>
        <begin position="181"/>
        <end position="269"/>
    </location>
</feature>
<dbReference type="RefSeq" id="WP_229431479.1">
    <property type="nucleotide sequence ID" value="NZ_JAJHPV010000009.1"/>
</dbReference>
<name>A0ABS8IPM7_9BURK</name>
<dbReference type="NCBIfam" id="NF003247">
    <property type="entry name" value="PRK04204.1-3"/>
    <property type="match status" value="1"/>
</dbReference>
<dbReference type="InterPro" id="IPR000228">
    <property type="entry name" value="RNA3'_term_phos_cyc"/>
</dbReference>
<dbReference type="GO" id="GO:0003963">
    <property type="term" value="F:RNA-3'-phosphate cyclase activity"/>
    <property type="evidence" value="ECO:0007669"/>
    <property type="project" value="UniProtKB-EC"/>
</dbReference>
<keyword evidence="5" id="KW-0963">Cytoplasm</keyword>
<keyword evidence="10" id="KW-1185">Reference proteome</keyword>
<dbReference type="InterPro" id="IPR017770">
    <property type="entry name" value="RNA3'_term_phos_cyc_type_1"/>
</dbReference>